<feature type="compositionally biased region" description="Polar residues" evidence="1">
    <location>
        <begin position="73"/>
        <end position="93"/>
    </location>
</feature>
<reference evidence="2" key="1">
    <citation type="submission" date="2014-12" db="EMBL/GenBank/DDBJ databases">
        <title>Insight into the proteome of Arion vulgaris.</title>
        <authorList>
            <person name="Aradska J."/>
            <person name="Bulat T."/>
            <person name="Smidak R."/>
            <person name="Sarate P."/>
            <person name="Gangsoo J."/>
            <person name="Sialana F."/>
            <person name="Bilban M."/>
            <person name="Lubec G."/>
        </authorList>
    </citation>
    <scope>NUCLEOTIDE SEQUENCE</scope>
    <source>
        <tissue evidence="2">Skin</tissue>
    </source>
</reference>
<dbReference type="EMBL" id="HACG01000625">
    <property type="protein sequence ID" value="CEK47490.1"/>
    <property type="molecule type" value="Transcribed_RNA"/>
</dbReference>
<organism evidence="2">
    <name type="scientific">Arion vulgaris</name>
    <dbReference type="NCBI Taxonomy" id="1028688"/>
    <lineage>
        <taxon>Eukaryota</taxon>
        <taxon>Metazoa</taxon>
        <taxon>Spiralia</taxon>
        <taxon>Lophotrochozoa</taxon>
        <taxon>Mollusca</taxon>
        <taxon>Gastropoda</taxon>
        <taxon>Heterobranchia</taxon>
        <taxon>Euthyneura</taxon>
        <taxon>Panpulmonata</taxon>
        <taxon>Eupulmonata</taxon>
        <taxon>Stylommatophora</taxon>
        <taxon>Helicina</taxon>
        <taxon>Arionoidea</taxon>
        <taxon>Arionidae</taxon>
        <taxon>Arion</taxon>
    </lineage>
</organism>
<accession>A0A0B6XW53</accession>
<feature type="non-terminal residue" evidence="2">
    <location>
        <position position="112"/>
    </location>
</feature>
<dbReference type="AlphaFoldDB" id="A0A0B6XW53"/>
<sequence length="112" mass="12323">QFPELEIDCERATSLASPVFISNRRVSEDVLSGNSCDLFNSDDEERVTSVDDLFDDVHGQQKKCETIVQKSALPQTPVPQSSLPHTPIPQSSLLHPFLPESSHTSACVLDTD</sequence>
<protein>
    <submittedName>
        <fullName evidence="2">Uncharacterized protein</fullName>
    </submittedName>
</protein>
<feature type="region of interest" description="Disordered" evidence="1">
    <location>
        <begin position="73"/>
        <end position="112"/>
    </location>
</feature>
<name>A0A0B6XW53_9EUPU</name>
<gene>
    <name evidence="2" type="primary">ORF1483</name>
</gene>
<evidence type="ECO:0000313" key="2">
    <source>
        <dbReference type="EMBL" id="CEK47490.1"/>
    </source>
</evidence>
<evidence type="ECO:0000256" key="1">
    <source>
        <dbReference type="SAM" id="MobiDB-lite"/>
    </source>
</evidence>
<feature type="non-terminal residue" evidence="2">
    <location>
        <position position="1"/>
    </location>
</feature>
<proteinExistence type="predicted"/>